<sequence>MHSLVVVTMDRLGFPQSRRRLLCIFGAYVRFLFLLPMQSQIGAECSRSVAKAHISSHSHHLPVLDSGLAYLYGFITGRSLVLHRRL</sequence>
<evidence type="ECO:0000313" key="2">
    <source>
        <dbReference type="EMBL" id="KAK0439520.1"/>
    </source>
</evidence>
<dbReference type="AlphaFoldDB" id="A0AA39MN39"/>
<evidence type="ECO:0000256" key="1">
    <source>
        <dbReference type="SAM" id="Phobius"/>
    </source>
</evidence>
<dbReference type="EMBL" id="JAUEPS010000084">
    <property type="protein sequence ID" value="KAK0439520.1"/>
    <property type="molecule type" value="Genomic_DNA"/>
</dbReference>
<comment type="caution">
    <text evidence="2">The sequence shown here is derived from an EMBL/GenBank/DDBJ whole genome shotgun (WGS) entry which is preliminary data.</text>
</comment>
<name>A0AA39MN39_ARMTA</name>
<protein>
    <submittedName>
        <fullName evidence="2">Uncharacterized protein</fullName>
    </submittedName>
</protein>
<dbReference type="Proteomes" id="UP001175211">
    <property type="component" value="Unassembled WGS sequence"/>
</dbReference>
<keyword evidence="1" id="KW-0472">Membrane</keyword>
<evidence type="ECO:0000313" key="3">
    <source>
        <dbReference type="Proteomes" id="UP001175211"/>
    </source>
</evidence>
<organism evidence="2 3">
    <name type="scientific">Armillaria tabescens</name>
    <name type="common">Ringless honey mushroom</name>
    <name type="synonym">Agaricus tabescens</name>
    <dbReference type="NCBI Taxonomy" id="1929756"/>
    <lineage>
        <taxon>Eukaryota</taxon>
        <taxon>Fungi</taxon>
        <taxon>Dikarya</taxon>
        <taxon>Basidiomycota</taxon>
        <taxon>Agaricomycotina</taxon>
        <taxon>Agaricomycetes</taxon>
        <taxon>Agaricomycetidae</taxon>
        <taxon>Agaricales</taxon>
        <taxon>Marasmiineae</taxon>
        <taxon>Physalacriaceae</taxon>
        <taxon>Desarmillaria</taxon>
    </lineage>
</organism>
<keyword evidence="1" id="KW-0812">Transmembrane</keyword>
<keyword evidence="1" id="KW-1133">Transmembrane helix</keyword>
<feature type="transmembrane region" description="Helical" evidence="1">
    <location>
        <begin position="21"/>
        <end position="41"/>
    </location>
</feature>
<dbReference type="RefSeq" id="XP_060323305.1">
    <property type="nucleotide sequence ID" value="XM_060466197.1"/>
</dbReference>
<proteinExistence type="predicted"/>
<feature type="transmembrane region" description="Helical" evidence="1">
    <location>
        <begin position="61"/>
        <end position="81"/>
    </location>
</feature>
<gene>
    <name evidence="2" type="ORF">EV420DRAFT_1171238</name>
</gene>
<keyword evidence="3" id="KW-1185">Reference proteome</keyword>
<reference evidence="2" key="1">
    <citation type="submission" date="2023-06" db="EMBL/GenBank/DDBJ databases">
        <authorList>
            <consortium name="Lawrence Berkeley National Laboratory"/>
            <person name="Ahrendt S."/>
            <person name="Sahu N."/>
            <person name="Indic B."/>
            <person name="Wong-Bajracharya J."/>
            <person name="Merenyi Z."/>
            <person name="Ke H.-M."/>
            <person name="Monk M."/>
            <person name="Kocsube S."/>
            <person name="Drula E."/>
            <person name="Lipzen A."/>
            <person name="Balint B."/>
            <person name="Henrissat B."/>
            <person name="Andreopoulos B."/>
            <person name="Martin F.M."/>
            <person name="Harder C.B."/>
            <person name="Rigling D."/>
            <person name="Ford K.L."/>
            <person name="Foster G.D."/>
            <person name="Pangilinan J."/>
            <person name="Papanicolaou A."/>
            <person name="Barry K."/>
            <person name="LaButti K."/>
            <person name="Viragh M."/>
            <person name="Koriabine M."/>
            <person name="Yan M."/>
            <person name="Riley R."/>
            <person name="Champramary S."/>
            <person name="Plett K.L."/>
            <person name="Tsai I.J."/>
            <person name="Slot J."/>
            <person name="Sipos G."/>
            <person name="Plett J."/>
            <person name="Nagy L.G."/>
            <person name="Grigoriev I.V."/>
        </authorList>
    </citation>
    <scope>NUCLEOTIDE SEQUENCE</scope>
    <source>
        <strain evidence="2">CCBAS 213</strain>
    </source>
</reference>
<dbReference type="GeneID" id="85349745"/>
<accession>A0AA39MN39</accession>